<name>A0A368U8V6_9GAMM</name>
<evidence type="ECO:0000313" key="1">
    <source>
        <dbReference type="EMBL" id="RCV93341.1"/>
    </source>
</evidence>
<sequence>MVMSKTSWLVVNGVPVVRLDDMSGVFDNGGLRGSRQNRYYNVTPLHSAKANAFIEQEFIDDRTTDQLWRYHHRTQS</sequence>
<reference evidence="1 2" key="1">
    <citation type="submission" date="2018-07" db="EMBL/GenBank/DDBJ databases">
        <title>Halomonas rutogse sp. nov., isolated from Lake TangqianCo on Tibetan Plateau.</title>
        <authorList>
            <person name="Lu H."/>
            <person name="Xing P."/>
            <person name="Wu Q."/>
        </authorList>
    </citation>
    <scope>NUCLEOTIDE SEQUENCE [LARGE SCALE GENOMIC DNA]</scope>
    <source>
        <strain evidence="1 2">TQ8S</strain>
    </source>
</reference>
<dbReference type="AlphaFoldDB" id="A0A368U8V6"/>
<comment type="caution">
    <text evidence="1">The sequence shown here is derived from an EMBL/GenBank/DDBJ whole genome shotgun (WGS) entry which is preliminary data.</text>
</comment>
<gene>
    <name evidence="1" type="ORF">DU506_03235</name>
</gene>
<organism evidence="1 2">
    <name type="scientific">Vreelandella rituensis</name>
    <dbReference type="NCBI Taxonomy" id="2282306"/>
    <lineage>
        <taxon>Bacteria</taxon>
        <taxon>Pseudomonadati</taxon>
        <taxon>Pseudomonadota</taxon>
        <taxon>Gammaproteobacteria</taxon>
        <taxon>Oceanospirillales</taxon>
        <taxon>Halomonadaceae</taxon>
        <taxon>Vreelandella</taxon>
    </lineage>
</organism>
<accession>A0A368U8V6</accession>
<evidence type="ECO:0000313" key="2">
    <source>
        <dbReference type="Proteomes" id="UP000253204"/>
    </source>
</evidence>
<proteinExistence type="predicted"/>
<keyword evidence="2" id="KW-1185">Reference proteome</keyword>
<dbReference type="Proteomes" id="UP000253204">
    <property type="component" value="Unassembled WGS sequence"/>
</dbReference>
<dbReference type="EMBL" id="QPIJ01000003">
    <property type="protein sequence ID" value="RCV93341.1"/>
    <property type="molecule type" value="Genomic_DNA"/>
</dbReference>
<protein>
    <submittedName>
        <fullName evidence="1">Uncharacterized protein</fullName>
    </submittedName>
</protein>